<feature type="transmembrane region" description="Helical" evidence="1">
    <location>
        <begin position="68"/>
        <end position="95"/>
    </location>
</feature>
<feature type="domain" description="DUF3566" evidence="2">
    <location>
        <begin position="5"/>
        <end position="110"/>
    </location>
</feature>
<name>A0A3S4YDA3_9CORY</name>
<protein>
    <submittedName>
        <fullName evidence="3">Hypothetical membrane protein</fullName>
    </submittedName>
</protein>
<gene>
    <name evidence="3" type="ORF">NCTC10254_00823</name>
</gene>
<dbReference type="InterPro" id="IPR021949">
    <property type="entry name" value="DUF3566_TM"/>
</dbReference>
<sequence length="114" mass="12139">MATREYTVQRIAPMSAFRTAFSLSIIGLAAWIICAVVLYLGMAAFGVWDQVNQVIGGVGGDQTLSFGVVMSLVALIGAIFAIFFSALAPLTAVLYNAVVDLFGGIRVTLRYEAE</sequence>
<reference evidence="3 4" key="1">
    <citation type="submission" date="2018-06" db="EMBL/GenBank/DDBJ databases">
        <authorList>
            <consortium name="Pathogen Informatics"/>
            <person name="Doyle S."/>
        </authorList>
    </citation>
    <scope>NUCLEOTIDE SEQUENCE [LARGE SCALE GENOMIC DNA]</scope>
    <source>
        <strain evidence="3 4">NCTC10254</strain>
    </source>
</reference>
<keyword evidence="1" id="KW-0472">Membrane</keyword>
<dbReference type="Pfam" id="PF12089">
    <property type="entry name" value="DUF3566"/>
    <property type="match status" value="1"/>
</dbReference>
<evidence type="ECO:0000259" key="2">
    <source>
        <dbReference type="Pfam" id="PF12089"/>
    </source>
</evidence>
<keyword evidence="1" id="KW-1133">Transmembrane helix</keyword>
<evidence type="ECO:0000256" key="1">
    <source>
        <dbReference type="SAM" id="Phobius"/>
    </source>
</evidence>
<comment type="caution">
    <text evidence="3">The sequence shown here is derived from an EMBL/GenBank/DDBJ whole genome shotgun (WGS) entry which is preliminary data.</text>
</comment>
<dbReference type="EMBL" id="UARK01000001">
    <property type="protein sequence ID" value="SPW24442.1"/>
    <property type="molecule type" value="Genomic_DNA"/>
</dbReference>
<feature type="transmembrane region" description="Helical" evidence="1">
    <location>
        <begin position="21"/>
        <end position="48"/>
    </location>
</feature>
<keyword evidence="1" id="KW-0812">Transmembrane</keyword>
<proteinExistence type="predicted"/>
<evidence type="ECO:0000313" key="3">
    <source>
        <dbReference type="EMBL" id="SPW24442.1"/>
    </source>
</evidence>
<dbReference type="Proteomes" id="UP000249886">
    <property type="component" value="Unassembled WGS sequence"/>
</dbReference>
<dbReference type="RefSeq" id="WP_005520378.1">
    <property type="nucleotide sequence ID" value="NZ_CAJPQJ010000034.1"/>
</dbReference>
<accession>A0A3S4YDA3</accession>
<dbReference type="AlphaFoldDB" id="A0A3S4YDA3"/>
<evidence type="ECO:0000313" key="4">
    <source>
        <dbReference type="Proteomes" id="UP000249886"/>
    </source>
</evidence>
<dbReference type="GeneID" id="84574739"/>
<organism evidence="3 4">
    <name type="scientific">Corynebacterium matruchotii</name>
    <dbReference type="NCBI Taxonomy" id="43768"/>
    <lineage>
        <taxon>Bacteria</taxon>
        <taxon>Bacillati</taxon>
        <taxon>Actinomycetota</taxon>
        <taxon>Actinomycetes</taxon>
        <taxon>Mycobacteriales</taxon>
        <taxon>Corynebacteriaceae</taxon>
        <taxon>Corynebacterium</taxon>
    </lineage>
</organism>